<dbReference type="PANTHER" id="PTHR40037:SF1">
    <property type="entry name" value="PHOSPHOESTERASE SAOUHSC_00951-RELATED"/>
    <property type="match status" value="1"/>
</dbReference>
<feature type="short sequence motif" description="HXTX 1" evidence="2">
    <location>
        <begin position="34"/>
        <end position="37"/>
    </location>
</feature>
<keyword evidence="4" id="KW-1185">Reference proteome</keyword>
<protein>
    <recommendedName>
        <fullName evidence="2">Putative phosphoesterase SAMN05444392_102138</fullName>
        <ecNumber evidence="2">3.1.-.-</ecNumber>
    </recommendedName>
</protein>
<comment type="similarity">
    <text evidence="2">Belongs to the 2H phosphoesterase superfamily. YjcG family.</text>
</comment>
<gene>
    <name evidence="3" type="ORF">SAMN05444392_102138</name>
</gene>
<dbReference type="HAMAP" id="MF_01444">
    <property type="entry name" value="2H_phosphoesterase_YjcG"/>
    <property type="match status" value="1"/>
</dbReference>
<dbReference type="SUPFAM" id="SSF55144">
    <property type="entry name" value="LigT-like"/>
    <property type="match status" value="1"/>
</dbReference>
<name>A0A1M4V2T3_9BACL</name>
<dbReference type="EMBL" id="FQVL01000002">
    <property type="protein sequence ID" value="SHE63197.1"/>
    <property type="molecule type" value="Genomic_DNA"/>
</dbReference>
<evidence type="ECO:0000313" key="3">
    <source>
        <dbReference type="EMBL" id="SHE63197.1"/>
    </source>
</evidence>
<dbReference type="NCBIfam" id="NF010223">
    <property type="entry name" value="PRK13679.1"/>
    <property type="match status" value="1"/>
</dbReference>
<feature type="active site" description="Proton donor" evidence="2">
    <location>
        <position position="34"/>
    </location>
</feature>
<dbReference type="Gene3D" id="3.90.1140.10">
    <property type="entry name" value="Cyclic phosphodiesterase"/>
    <property type="match status" value="1"/>
</dbReference>
<feature type="short sequence motif" description="HXTX 2" evidence="2">
    <location>
        <begin position="115"/>
        <end position="118"/>
    </location>
</feature>
<keyword evidence="3" id="KW-0436">Ligase</keyword>
<dbReference type="Pfam" id="PF13563">
    <property type="entry name" value="2_5_RNA_ligase2"/>
    <property type="match status" value="1"/>
</dbReference>
<dbReference type="InterPro" id="IPR009097">
    <property type="entry name" value="Cyclic_Pdiesterase"/>
</dbReference>
<evidence type="ECO:0000256" key="2">
    <source>
        <dbReference type="HAMAP-Rule" id="MF_01444"/>
    </source>
</evidence>
<feature type="active site" description="Proton acceptor" evidence="2">
    <location>
        <position position="115"/>
    </location>
</feature>
<dbReference type="RefSeq" id="WP_073153302.1">
    <property type="nucleotide sequence ID" value="NZ_FQVL01000002.1"/>
</dbReference>
<dbReference type="PANTHER" id="PTHR40037">
    <property type="entry name" value="PHOSPHOESTERASE YJCG-RELATED"/>
    <property type="match status" value="1"/>
</dbReference>
<reference evidence="3 4" key="1">
    <citation type="submission" date="2016-11" db="EMBL/GenBank/DDBJ databases">
        <authorList>
            <person name="Jaros S."/>
            <person name="Januszkiewicz K."/>
            <person name="Wedrychowicz H."/>
        </authorList>
    </citation>
    <scope>NUCLEOTIDE SEQUENCE [LARGE SCALE GENOMIC DNA]</scope>
    <source>
        <strain evidence="3 4">DSM 44666</strain>
    </source>
</reference>
<dbReference type="STRING" id="112248.SAMN05444392_102138"/>
<organism evidence="3 4">
    <name type="scientific">Seinonella peptonophila</name>
    <dbReference type="NCBI Taxonomy" id="112248"/>
    <lineage>
        <taxon>Bacteria</taxon>
        <taxon>Bacillati</taxon>
        <taxon>Bacillota</taxon>
        <taxon>Bacilli</taxon>
        <taxon>Bacillales</taxon>
        <taxon>Thermoactinomycetaceae</taxon>
        <taxon>Seinonella</taxon>
    </lineage>
</organism>
<dbReference type="InterPro" id="IPR022932">
    <property type="entry name" value="YjcG"/>
</dbReference>
<dbReference type="GO" id="GO:0016788">
    <property type="term" value="F:hydrolase activity, acting on ester bonds"/>
    <property type="evidence" value="ECO:0007669"/>
    <property type="project" value="UniProtKB-UniRule"/>
</dbReference>
<keyword evidence="1 2" id="KW-0378">Hydrolase</keyword>
<dbReference type="InterPro" id="IPR050580">
    <property type="entry name" value="2H_phosphoesterase_YjcG-like"/>
</dbReference>
<sequence>MDFGIVAFPRKDVQDTANSFRKRYDPHYTFIPPHITLKEKFTADEEDLSHIVPKLSKIAKESQPFTIQINKVSHFHPVTSTIYLAIDEQKPLHDLHQKIHDIFPNTDHPYEFIPHVTIGQKMREEELHDVYGRLRMQTFDLFSIIDRFHLMYQLENKSWSIHQSFIFSDL</sequence>
<dbReference type="OrthoDB" id="1524661at2"/>
<dbReference type="GO" id="GO:0016874">
    <property type="term" value="F:ligase activity"/>
    <property type="evidence" value="ECO:0007669"/>
    <property type="project" value="UniProtKB-KW"/>
</dbReference>
<evidence type="ECO:0000256" key="1">
    <source>
        <dbReference type="ARBA" id="ARBA00022801"/>
    </source>
</evidence>
<evidence type="ECO:0000313" key="4">
    <source>
        <dbReference type="Proteomes" id="UP000184476"/>
    </source>
</evidence>
<dbReference type="Proteomes" id="UP000184476">
    <property type="component" value="Unassembled WGS sequence"/>
</dbReference>
<dbReference type="EC" id="3.1.-.-" evidence="2"/>
<proteinExistence type="inferred from homology"/>
<accession>A0A1M4V2T3</accession>
<dbReference type="AlphaFoldDB" id="A0A1M4V2T3"/>